<dbReference type="AlphaFoldDB" id="A0AAD5DS69"/>
<dbReference type="SUPFAM" id="SSF46785">
    <property type="entry name" value="Winged helix' DNA-binding domain"/>
    <property type="match status" value="1"/>
</dbReference>
<reference evidence="9" key="1">
    <citation type="submission" date="2020-11" db="EMBL/GenBank/DDBJ databases">
        <title>Chlorella ohadii genome sequencing and assembly.</title>
        <authorList>
            <person name="Murik O."/>
            <person name="Treves H."/>
            <person name="Kedem I."/>
            <person name="Shotland Y."/>
            <person name="Kaplan A."/>
        </authorList>
    </citation>
    <scope>NUCLEOTIDE SEQUENCE</scope>
    <source>
        <strain evidence="9">1</strain>
    </source>
</reference>
<sequence length="499" mass="54929">MEVDGQEAPGPPQEAEGFDIEAYAANYSGHARIDRLMFAAEKSVGKPLELEALKLAADVLKKTEDTRRYVEVIERIGGRAGAQYALDRDWVDRVERMAAQKQDRLESELNVAKSNLIKESIRMGHNELGDLFYAQGDLQNAFKHYMRTRDYCTTGRHVIHMCLQVVKCSIELGNYIHLSNYVQKAETTPEAQSDPVVLSKLACASGLYALEQGRYKAAVLKFSEVSGELGSAYNDVIAPQDVAIYGALCGMAALGRKELATCLLRNVAFRELLELVPEVREALADFHASNYTSCLNHLEKLRPQLMLDPHLHDHVAPLYQAVRNKALMQYATPFSALDLNAMAAFFNTTASGLEKELAALIASKQITARIDSHAKVLYARKPDQRSSTYQQAIKTGTLLASFLWPDEYLRNSRALLLRAALIQHDLIQKPSGGGGGGGGGGPDRPDRGEGPPGRHGRHRGDRRAERGSRFDRDRDEERGGGMFSSLMGRLGGSSRGAGD</sequence>
<dbReference type="GO" id="GO:0005737">
    <property type="term" value="C:cytoplasm"/>
    <property type="evidence" value="ECO:0007669"/>
    <property type="project" value="UniProtKB-SubCell"/>
</dbReference>
<dbReference type="Proteomes" id="UP001205105">
    <property type="component" value="Unassembled WGS sequence"/>
</dbReference>
<evidence type="ECO:0000256" key="7">
    <source>
        <dbReference type="SAM" id="MobiDB-lite"/>
    </source>
</evidence>
<evidence type="ECO:0000256" key="5">
    <source>
        <dbReference type="ARBA" id="ARBA00022790"/>
    </source>
</evidence>
<evidence type="ECO:0000256" key="3">
    <source>
        <dbReference type="ARBA" id="ARBA00008793"/>
    </source>
</evidence>
<feature type="compositionally biased region" description="Gly residues" evidence="7">
    <location>
        <begin position="489"/>
        <end position="499"/>
    </location>
</feature>
<feature type="compositionally biased region" description="Gly residues" evidence="7">
    <location>
        <begin position="431"/>
        <end position="442"/>
    </location>
</feature>
<dbReference type="PANTHER" id="PTHR14145">
    <property type="entry name" value="26S PROTESOME SUBUNIT 6"/>
    <property type="match status" value="1"/>
</dbReference>
<evidence type="ECO:0000256" key="6">
    <source>
        <dbReference type="ARBA" id="ARBA00023242"/>
    </source>
</evidence>
<dbReference type="EMBL" id="JADXDR010000046">
    <property type="protein sequence ID" value="KAI7842965.1"/>
    <property type="molecule type" value="Genomic_DNA"/>
</dbReference>
<comment type="similarity">
    <text evidence="3">Belongs to the CSN1 family.</text>
</comment>
<dbReference type="Pfam" id="PF10602">
    <property type="entry name" value="RPN7"/>
    <property type="match status" value="1"/>
</dbReference>
<keyword evidence="5" id="KW-0736">Signalosome</keyword>
<dbReference type="Gene3D" id="1.25.40.570">
    <property type="match status" value="1"/>
</dbReference>
<dbReference type="Pfam" id="PF01399">
    <property type="entry name" value="PCI"/>
    <property type="match status" value="1"/>
</dbReference>
<feature type="domain" description="PCI" evidence="8">
    <location>
        <begin position="218"/>
        <end position="384"/>
    </location>
</feature>
<accession>A0AAD5DS69</accession>
<evidence type="ECO:0000313" key="10">
    <source>
        <dbReference type="Proteomes" id="UP001205105"/>
    </source>
</evidence>
<gene>
    <name evidence="9" type="ORF">COHA_003470</name>
</gene>
<protein>
    <recommendedName>
        <fullName evidence="8">PCI domain-containing protein</fullName>
    </recommendedName>
</protein>
<proteinExistence type="inferred from homology"/>
<evidence type="ECO:0000256" key="1">
    <source>
        <dbReference type="ARBA" id="ARBA00004123"/>
    </source>
</evidence>
<feature type="region of interest" description="Disordered" evidence="7">
    <location>
        <begin position="427"/>
        <end position="499"/>
    </location>
</feature>
<comment type="caution">
    <text evidence="9">The sequence shown here is derived from an EMBL/GenBank/DDBJ whole genome shotgun (WGS) entry which is preliminary data.</text>
</comment>
<organism evidence="9 10">
    <name type="scientific">Chlorella ohadii</name>
    <dbReference type="NCBI Taxonomy" id="2649997"/>
    <lineage>
        <taxon>Eukaryota</taxon>
        <taxon>Viridiplantae</taxon>
        <taxon>Chlorophyta</taxon>
        <taxon>core chlorophytes</taxon>
        <taxon>Trebouxiophyceae</taxon>
        <taxon>Chlorellales</taxon>
        <taxon>Chlorellaceae</taxon>
        <taxon>Chlorella clade</taxon>
        <taxon>Chlorella</taxon>
    </lineage>
</organism>
<keyword evidence="10" id="KW-1185">Reference proteome</keyword>
<evidence type="ECO:0000256" key="4">
    <source>
        <dbReference type="ARBA" id="ARBA00022490"/>
    </source>
</evidence>
<dbReference type="SMART" id="SM00088">
    <property type="entry name" value="PINT"/>
    <property type="match status" value="1"/>
</dbReference>
<dbReference type="InterPro" id="IPR045135">
    <property type="entry name" value="Rpn7_N"/>
</dbReference>
<comment type="subcellular location">
    <subcellularLocation>
        <location evidence="2">Cytoplasm</location>
    </subcellularLocation>
    <subcellularLocation>
        <location evidence="1">Nucleus</location>
    </subcellularLocation>
</comment>
<dbReference type="PANTHER" id="PTHR14145:SF2">
    <property type="entry name" value="COP9 SIGNALOSOME COMPLEX SUBUNIT 1"/>
    <property type="match status" value="1"/>
</dbReference>
<evidence type="ECO:0000313" key="9">
    <source>
        <dbReference type="EMBL" id="KAI7842965.1"/>
    </source>
</evidence>
<keyword evidence="4" id="KW-0963">Cytoplasm</keyword>
<dbReference type="InterPro" id="IPR036390">
    <property type="entry name" value="WH_DNA-bd_sf"/>
</dbReference>
<keyword evidence="6" id="KW-0539">Nucleus</keyword>
<evidence type="ECO:0000256" key="2">
    <source>
        <dbReference type="ARBA" id="ARBA00004496"/>
    </source>
</evidence>
<dbReference type="GO" id="GO:0008180">
    <property type="term" value="C:COP9 signalosome"/>
    <property type="evidence" value="ECO:0007669"/>
    <property type="project" value="UniProtKB-KW"/>
</dbReference>
<dbReference type="InterPro" id="IPR019585">
    <property type="entry name" value="Rpn7/CSN1"/>
</dbReference>
<feature type="compositionally biased region" description="Basic and acidic residues" evidence="7">
    <location>
        <begin position="462"/>
        <end position="479"/>
    </location>
</feature>
<name>A0AAD5DS69_9CHLO</name>
<evidence type="ECO:0000259" key="8">
    <source>
        <dbReference type="PROSITE" id="PS50250"/>
    </source>
</evidence>
<dbReference type="InterPro" id="IPR000717">
    <property type="entry name" value="PCI_dom"/>
</dbReference>
<dbReference type="PROSITE" id="PS50250">
    <property type="entry name" value="PCI"/>
    <property type="match status" value="1"/>
</dbReference>